<accession>A0A9W9B0I2</accession>
<proteinExistence type="predicted"/>
<comment type="caution">
    <text evidence="2">The sequence shown here is derived from an EMBL/GenBank/DDBJ whole genome shotgun (WGS) entry which is preliminary data.</text>
</comment>
<dbReference type="SUPFAM" id="SSF56112">
    <property type="entry name" value="Protein kinase-like (PK-like)"/>
    <property type="match status" value="1"/>
</dbReference>
<organism evidence="2 3">
    <name type="scientific">Lentinula lateritia</name>
    <dbReference type="NCBI Taxonomy" id="40482"/>
    <lineage>
        <taxon>Eukaryota</taxon>
        <taxon>Fungi</taxon>
        <taxon>Dikarya</taxon>
        <taxon>Basidiomycota</taxon>
        <taxon>Agaricomycotina</taxon>
        <taxon>Agaricomycetes</taxon>
        <taxon>Agaricomycetidae</taxon>
        <taxon>Agaricales</taxon>
        <taxon>Marasmiineae</taxon>
        <taxon>Omphalotaceae</taxon>
        <taxon>Lentinula</taxon>
    </lineage>
</organism>
<dbReference type="AlphaFoldDB" id="A0A9W9B0I2"/>
<evidence type="ECO:0000256" key="1">
    <source>
        <dbReference type="SAM" id="SignalP"/>
    </source>
</evidence>
<feature type="chain" id="PRO_5040798484" description="Protein kinase domain-containing protein" evidence="1">
    <location>
        <begin position="24"/>
        <end position="314"/>
    </location>
</feature>
<dbReference type="InterPro" id="IPR011009">
    <property type="entry name" value="Kinase-like_dom_sf"/>
</dbReference>
<protein>
    <recommendedName>
        <fullName evidence="4">Protein kinase domain-containing protein</fullName>
    </recommendedName>
</protein>
<name>A0A9W9B0I2_9AGAR</name>
<dbReference type="EMBL" id="JANVFS010000003">
    <property type="protein sequence ID" value="KAJ4493843.1"/>
    <property type="molecule type" value="Genomic_DNA"/>
</dbReference>
<gene>
    <name evidence="2" type="ORF">C8J55DRAFT_169484</name>
</gene>
<keyword evidence="1" id="KW-0732">Signal</keyword>
<feature type="signal peptide" evidence="1">
    <location>
        <begin position="1"/>
        <end position="23"/>
    </location>
</feature>
<evidence type="ECO:0000313" key="3">
    <source>
        <dbReference type="Proteomes" id="UP001150238"/>
    </source>
</evidence>
<dbReference type="Proteomes" id="UP001150238">
    <property type="component" value="Unassembled WGS sequence"/>
</dbReference>
<reference evidence="2" key="2">
    <citation type="journal article" date="2023" name="Proc. Natl. Acad. Sci. U.S.A.">
        <title>A global phylogenomic analysis of the shiitake genus Lentinula.</title>
        <authorList>
            <person name="Sierra-Patev S."/>
            <person name="Min B."/>
            <person name="Naranjo-Ortiz M."/>
            <person name="Looney B."/>
            <person name="Konkel Z."/>
            <person name="Slot J.C."/>
            <person name="Sakamoto Y."/>
            <person name="Steenwyk J.L."/>
            <person name="Rokas A."/>
            <person name="Carro J."/>
            <person name="Camarero S."/>
            <person name="Ferreira P."/>
            <person name="Molpeceres G."/>
            <person name="Ruiz-Duenas F.J."/>
            <person name="Serrano A."/>
            <person name="Henrissat B."/>
            <person name="Drula E."/>
            <person name="Hughes K.W."/>
            <person name="Mata J.L."/>
            <person name="Ishikawa N.K."/>
            <person name="Vargas-Isla R."/>
            <person name="Ushijima S."/>
            <person name="Smith C.A."/>
            <person name="Donoghue J."/>
            <person name="Ahrendt S."/>
            <person name="Andreopoulos W."/>
            <person name="He G."/>
            <person name="LaButti K."/>
            <person name="Lipzen A."/>
            <person name="Ng V."/>
            <person name="Riley R."/>
            <person name="Sandor L."/>
            <person name="Barry K."/>
            <person name="Martinez A.T."/>
            <person name="Xiao Y."/>
            <person name="Gibbons J.G."/>
            <person name="Terashima K."/>
            <person name="Grigoriev I.V."/>
            <person name="Hibbett D."/>
        </authorList>
    </citation>
    <scope>NUCLEOTIDE SEQUENCE</scope>
    <source>
        <strain evidence="2">Sp2 HRB7682 ss15</strain>
    </source>
</reference>
<evidence type="ECO:0008006" key="4">
    <source>
        <dbReference type="Google" id="ProtNLM"/>
    </source>
</evidence>
<reference evidence="2" key="1">
    <citation type="submission" date="2022-08" db="EMBL/GenBank/DDBJ databases">
        <authorList>
            <consortium name="DOE Joint Genome Institute"/>
            <person name="Min B."/>
            <person name="Riley R."/>
            <person name="Sierra-Patev S."/>
            <person name="Naranjo-Ortiz M."/>
            <person name="Looney B."/>
            <person name="Konkel Z."/>
            <person name="Slot J.C."/>
            <person name="Sakamoto Y."/>
            <person name="Steenwyk J.L."/>
            <person name="Rokas A."/>
            <person name="Carro J."/>
            <person name="Camarero S."/>
            <person name="Ferreira P."/>
            <person name="Molpeceres G."/>
            <person name="Ruiz-Duenas F.J."/>
            <person name="Serrano A."/>
            <person name="Henrissat B."/>
            <person name="Drula E."/>
            <person name="Hughes K.W."/>
            <person name="Mata J.L."/>
            <person name="Ishikawa N.K."/>
            <person name="Vargas-Isla R."/>
            <person name="Ushijima S."/>
            <person name="Smith C.A."/>
            <person name="Ahrendt S."/>
            <person name="Andreopoulos W."/>
            <person name="He G."/>
            <person name="Labutti K."/>
            <person name="Lipzen A."/>
            <person name="Ng V."/>
            <person name="Sandor L."/>
            <person name="Barry K."/>
            <person name="Martinez A.T."/>
            <person name="Xiao Y."/>
            <person name="Gibbons J.G."/>
            <person name="Terashima K."/>
            <person name="Hibbett D.S."/>
            <person name="Grigoriev I.V."/>
        </authorList>
    </citation>
    <scope>NUCLEOTIDE SEQUENCE</scope>
    <source>
        <strain evidence="2">Sp2 HRB7682 ss15</strain>
    </source>
</reference>
<evidence type="ECO:0000313" key="2">
    <source>
        <dbReference type="EMBL" id="KAJ4493843.1"/>
    </source>
</evidence>
<sequence>MWLRSIFLQLIIGAPFWILHVNALPLNSSLGTSASSHTLSGQTVEDPWDTIRKWNLRRNIEQSWIKYQEKCPGFGQNEKYFQHDITGLSMKPLHLNLGGFNGGIYKLSALDSEFEDENRAGPGHVIKLVDLHQEYASCEPYALQAHKIWVQTGFLMDSVGTKWGALQMEEIPGQPLYRYQLWLRRPSLEEKKNILVEVRNQLFKIIYSKAKETHHLLHTDFNPNNVHVVLKLENKRITVVGVRLLDFGYPGVYTTTELPPEKKFRAWFDLRFDLLWDYVYELLGEKPPHYMKYVALIEGEVVEVNDPSVKGKEM</sequence>